<gene>
    <name evidence="2" type="ORF">IV41_GL000218</name>
</gene>
<proteinExistence type="predicted"/>
<dbReference type="AlphaFoldDB" id="A0A0R2H3F7"/>
<comment type="caution">
    <text evidence="2">The sequence shown here is derived from an EMBL/GenBank/DDBJ whole genome shotgun (WGS) entry which is preliminary data.</text>
</comment>
<name>A0A0R2H3F7_9LACO</name>
<organism evidence="2 3">
    <name type="scientific">Limosilactobacillus ingluviei</name>
    <dbReference type="NCBI Taxonomy" id="148604"/>
    <lineage>
        <taxon>Bacteria</taxon>
        <taxon>Bacillati</taxon>
        <taxon>Bacillota</taxon>
        <taxon>Bacilli</taxon>
        <taxon>Lactobacillales</taxon>
        <taxon>Lactobacillaceae</taxon>
        <taxon>Limosilactobacillus</taxon>
    </lineage>
</organism>
<keyword evidence="3" id="KW-1185">Reference proteome</keyword>
<dbReference type="EMBL" id="JQBA01000011">
    <property type="protein sequence ID" value="KRN44652.1"/>
    <property type="molecule type" value="Genomic_DNA"/>
</dbReference>
<dbReference type="Pfam" id="PF23139">
    <property type="entry name" value="OB_YrrC"/>
    <property type="match status" value="1"/>
</dbReference>
<evidence type="ECO:0000259" key="1">
    <source>
        <dbReference type="Pfam" id="PF23139"/>
    </source>
</evidence>
<dbReference type="Proteomes" id="UP000051639">
    <property type="component" value="Unassembled WGS sequence"/>
</dbReference>
<dbReference type="PATRIC" id="fig|148604.4.peg.220"/>
<accession>A0A0R2H3F7</accession>
<sequence>MTGVVKRVTFADGFFRILEVMVLTTDLPWSQPMITVTGPVGTVSEGQVYRFVGYLTTNRRYGAQMVARFSEAVAN</sequence>
<protein>
    <recommendedName>
        <fullName evidence="1">ATP-dependent RecD2 DNA helicase OB-fold domain-containing protein</fullName>
    </recommendedName>
</protein>
<evidence type="ECO:0000313" key="2">
    <source>
        <dbReference type="EMBL" id="KRN44652.1"/>
    </source>
</evidence>
<dbReference type="STRING" id="1203076.GCA_000312405_00058"/>
<evidence type="ECO:0000313" key="3">
    <source>
        <dbReference type="Proteomes" id="UP000051639"/>
    </source>
</evidence>
<feature type="domain" description="ATP-dependent RecD2 DNA helicase OB-fold" evidence="1">
    <location>
        <begin position="2"/>
        <end position="69"/>
    </location>
</feature>
<reference evidence="2 3" key="1">
    <citation type="journal article" date="2015" name="Genome Announc.">
        <title>Expanding the biotechnology potential of lactobacilli through comparative genomics of 213 strains and associated genera.</title>
        <authorList>
            <person name="Sun Z."/>
            <person name="Harris H.M."/>
            <person name="McCann A."/>
            <person name="Guo C."/>
            <person name="Argimon S."/>
            <person name="Zhang W."/>
            <person name="Yang X."/>
            <person name="Jeffery I.B."/>
            <person name="Cooney J.C."/>
            <person name="Kagawa T.F."/>
            <person name="Liu W."/>
            <person name="Song Y."/>
            <person name="Salvetti E."/>
            <person name="Wrobel A."/>
            <person name="Rasinkangas P."/>
            <person name="Parkhill J."/>
            <person name="Rea M.C."/>
            <person name="O'Sullivan O."/>
            <person name="Ritari J."/>
            <person name="Douillard F.P."/>
            <person name="Paul Ross R."/>
            <person name="Yang R."/>
            <person name="Briner A.E."/>
            <person name="Felis G.E."/>
            <person name="de Vos W.M."/>
            <person name="Barrangou R."/>
            <person name="Klaenhammer T.R."/>
            <person name="Caufield P.W."/>
            <person name="Cui Y."/>
            <person name="Zhang H."/>
            <person name="O'Toole P.W."/>
        </authorList>
    </citation>
    <scope>NUCLEOTIDE SEQUENCE [LARGE SCALE GENOMIC DNA]</scope>
    <source>
        <strain evidence="2 3">DSM 14792</strain>
    </source>
</reference>
<dbReference type="InterPro" id="IPR055446">
    <property type="entry name" value="RecD2_N_OB"/>
</dbReference>